<evidence type="ECO:0000313" key="4">
    <source>
        <dbReference type="Proteomes" id="UP000320776"/>
    </source>
</evidence>
<dbReference type="PANTHER" id="PTHR30143:SF0">
    <property type="entry name" value="2-KETO-4-PENTENOATE HYDRATASE"/>
    <property type="match status" value="1"/>
</dbReference>
<dbReference type="InterPro" id="IPR011234">
    <property type="entry name" value="Fumarylacetoacetase-like_C"/>
</dbReference>
<dbReference type="InterPro" id="IPR050772">
    <property type="entry name" value="Hydratase-Decarb/MhpD_sf"/>
</dbReference>
<dbReference type="PANTHER" id="PTHR30143">
    <property type="entry name" value="ACID HYDRATASE"/>
    <property type="match status" value="1"/>
</dbReference>
<reference evidence="3 4" key="1">
    <citation type="submission" date="2019-02" db="EMBL/GenBank/DDBJ databases">
        <title>Closed genome of Sporomusa termitida DSM 4440.</title>
        <authorList>
            <person name="Poehlein A."/>
            <person name="Daniel R."/>
        </authorList>
    </citation>
    <scope>NUCLEOTIDE SEQUENCE [LARGE SCALE GENOMIC DNA]</scope>
    <source>
        <strain evidence="3 4">DSM 4440</strain>
    </source>
</reference>
<dbReference type="GO" id="GO:0008684">
    <property type="term" value="F:2-oxopent-4-enoate hydratase activity"/>
    <property type="evidence" value="ECO:0007669"/>
    <property type="project" value="TreeGrafter"/>
</dbReference>
<dbReference type="EC" id="4.2.1.132" evidence="3"/>
<dbReference type="InterPro" id="IPR036663">
    <property type="entry name" value="Fumarylacetoacetase_C_sf"/>
</dbReference>
<dbReference type="OrthoDB" id="9792137at2"/>
<proteinExistence type="predicted"/>
<dbReference type="RefSeq" id="WP_144351674.1">
    <property type="nucleotide sequence ID" value="NZ_CP036259.1"/>
</dbReference>
<feature type="domain" description="Fumarylacetoacetase-like C-terminal" evidence="2">
    <location>
        <begin position="100"/>
        <end position="258"/>
    </location>
</feature>
<protein>
    <submittedName>
        <fullName evidence="3">2-hydroxyhexa-2,4-dienoate hydratase</fullName>
        <ecNumber evidence="3">4.2.1.132</ecNumber>
    </submittedName>
</protein>
<evidence type="ECO:0000313" key="3">
    <source>
        <dbReference type="EMBL" id="QDR82273.1"/>
    </source>
</evidence>
<sequence>MEKNTINQLAAALYEAEKTGTAIATLTDQYPLTNDEAYAIQLEGMKLRLAAGHRIVGKKIGLTSKAMQNALGVFEPDYGYIADYMMGYEGDAVVLSELIAPKVEPEIAFVLQEDLQGPGITIADVLRATAGIMPAIEIIDSRIKDWKIKIQDTIADGASIGRVILSGKLTPLADIDMRYMGLVLEKNGEVVATAAGAAVLGHPANAVAWLANKLAQYNISLKKGEVIMSGSFTAACPVADGDNITFYFDRIGSVSARFKKQEGIL</sequence>
<keyword evidence="4" id="KW-1185">Reference proteome</keyword>
<organism evidence="3 4">
    <name type="scientific">Sporomusa termitida</name>
    <dbReference type="NCBI Taxonomy" id="2377"/>
    <lineage>
        <taxon>Bacteria</taxon>
        <taxon>Bacillati</taxon>
        <taxon>Bacillota</taxon>
        <taxon>Negativicutes</taxon>
        <taxon>Selenomonadales</taxon>
        <taxon>Sporomusaceae</taxon>
        <taxon>Sporomusa</taxon>
    </lineage>
</organism>
<dbReference type="Proteomes" id="UP000320776">
    <property type="component" value="Chromosome"/>
</dbReference>
<dbReference type="GO" id="GO:0034856">
    <property type="term" value="F:2-hydroxyhexa-2,4-dienoate hydratase activity"/>
    <property type="evidence" value="ECO:0007669"/>
    <property type="project" value="UniProtKB-EC"/>
</dbReference>
<dbReference type="Gene3D" id="3.90.850.10">
    <property type="entry name" value="Fumarylacetoacetase-like, C-terminal domain"/>
    <property type="match status" value="1"/>
</dbReference>
<dbReference type="EMBL" id="CP036259">
    <property type="protein sequence ID" value="QDR82273.1"/>
    <property type="molecule type" value="Genomic_DNA"/>
</dbReference>
<keyword evidence="1 3" id="KW-0456">Lyase</keyword>
<accession>A0A517DY57</accession>
<evidence type="ECO:0000259" key="2">
    <source>
        <dbReference type="Pfam" id="PF01557"/>
    </source>
</evidence>
<dbReference type="GO" id="GO:0005737">
    <property type="term" value="C:cytoplasm"/>
    <property type="evidence" value="ECO:0007669"/>
    <property type="project" value="TreeGrafter"/>
</dbReference>
<gene>
    <name evidence="3" type="primary">tesE</name>
    <name evidence="3" type="ORF">SPTER_36980</name>
</gene>
<dbReference type="Pfam" id="PF01557">
    <property type="entry name" value="FAA_hydrolase"/>
    <property type="match status" value="1"/>
</dbReference>
<dbReference type="AlphaFoldDB" id="A0A517DY57"/>
<dbReference type="SUPFAM" id="SSF56529">
    <property type="entry name" value="FAH"/>
    <property type="match status" value="1"/>
</dbReference>
<dbReference type="KEGG" id="sted:SPTER_36980"/>
<evidence type="ECO:0000256" key="1">
    <source>
        <dbReference type="ARBA" id="ARBA00023239"/>
    </source>
</evidence>
<name>A0A517DY57_9FIRM</name>